<evidence type="ECO:0000256" key="1">
    <source>
        <dbReference type="SAM" id="Phobius"/>
    </source>
</evidence>
<evidence type="ECO:0000256" key="2">
    <source>
        <dbReference type="SAM" id="SignalP"/>
    </source>
</evidence>
<organism evidence="3 4">
    <name type="scientific">Mucilaginibacter defluvii</name>
    <dbReference type="NCBI Taxonomy" id="1196019"/>
    <lineage>
        <taxon>Bacteria</taxon>
        <taxon>Pseudomonadati</taxon>
        <taxon>Bacteroidota</taxon>
        <taxon>Sphingobacteriia</taxon>
        <taxon>Sphingobacteriales</taxon>
        <taxon>Sphingobacteriaceae</taxon>
        <taxon>Mucilaginibacter</taxon>
    </lineage>
</organism>
<dbReference type="Proteomes" id="UP001501436">
    <property type="component" value="Unassembled WGS sequence"/>
</dbReference>
<proteinExistence type="predicted"/>
<feature type="signal peptide" evidence="2">
    <location>
        <begin position="1"/>
        <end position="19"/>
    </location>
</feature>
<comment type="caution">
    <text evidence="3">The sequence shown here is derived from an EMBL/GenBank/DDBJ whole genome shotgun (WGS) entry which is preliminary data.</text>
</comment>
<reference evidence="4" key="1">
    <citation type="journal article" date="2019" name="Int. J. Syst. Evol. Microbiol.">
        <title>The Global Catalogue of Microorganisms (GCM) 10K type strain sequencing project: providing services to taxonomists for standard genome sequencing and annotation.</title>
        <authorList>
            <consortium name="The Broad Institute Genomics Platform"/>
            <consortium name="The Broad Institute Genome Sequencing Center for Infectious Disease"/>
            <person name="Wu L."/>
            <person name="Ma J."/>
        </authorList>
    </citation>
    <scope>NUCLEOTIDE SEQUENCE [LARGE SCALE GENOMIC DNA]</scope>
    <source>
        <strain evidence="4">JCM 18283</strain>
    </source>
</reference>
<feature type="transmembrane region" description="Helical" evidence="1">
    <location>
        <begin position="112"/>
        <end position="132"/>
    </location>
</feature>
<dbReference type="RefSeq" id="WP_345331652.1">
    <property type="nucleotide sequence ID" value="NZ_BAABJI010000002.1"/>
</dbReference>
<accession>A0ABP9G0L0</accession>
<keyword evidence="1" id="KW-0472">Membrane</keyword>
<feature type="chain" id="PRO_5047398650" evidence="2">
    <location>
        <begin position="20"/>
        <end position="176"/>
    </location>
</feature>
<evidence type="ECO:0000313" key="4">
    <source>
        <dbReference type="Proteomes" id="UP001501436"/>
    </source>
</evidence>
<gene>
    <name evidence="3" type="ORF">GCM10023313_26050</name>
</gene>
<dbReference type="EMBL" id="BAABJI010000002">
    <property type="protein sequence ID" value="GAA4921044.1"/>
    <property type="molecule type" value="Genomic_DNA"/>
</dbReference>
<sequence>MKKLLLLCIALLAFTTSFADTISIDHFAIVENPFAQDEVAVQATDSLGKVRESINGTFNFTMNGFNETLQFDKGTAFYRHKIDKSTFLYAKHVNDNGTHSILYYVYKNGSKLAPWHISWVLLLAIPCALILLAYMFKRFIIIAVIIFIIFFYFNHHNGLSMGRFFESIVDGLKGLF</sequence>
<name>A0ABP9G0L0_9SPHI</name>
<keyword evidence="1" id="KW-0812">Transmembrane</keyword>
<keyword evidence="2" id="KW-0732">Signal</keyword>
<keyword evidence="1" id="KW-1133">Transmembrane helix</keyword>
<feature type="transmembrane region" description="Helical" evidence="1">
    <location>
        <begin position="139"/>
        <end position="155"/>
    </location>
</feature>
<evidence type="ECO:0000313" key="3">
    <source>
        <dbReference type="EMBL" id="GAA4921044.1"/>
    </source>
</evidence>
<keyword evidence="4" id="KW-1185">Reference proteome</keyword>
<protein>
    <submittedName>
        <fullName evidence="3">Uncharacterized protein</fullName>
    </submittedName>
</protein>